<sequence length="209" mass="22365">MSGETEALGHVYDVDGSEAAQNAYNDWAASYDADNVGKGYRIPWLAAAFFARHVPLGSGPILDAGCGTGLVGEALSILGYDNVVGADLSPKMLKLASALGVYERHYMHDLAEPLPETDDYFAAVACIGSLGPGHAPASCLAEFIRVTSPGGKVILNVRHDTYEKQGLKAVVESHKTSKQWMQVEASPVFRPFLLAEPNVTAQLQVYEVL</sequence>
<comment type="caution">
    <text evidence="5">The sequence shown here is derived from an EMBL/GenBank/DDBJ whole genome shotgun (WGS) entry which is preliminary data.</text>
</comment>
<dbReference type="InterPro" id="IPR013216">
    <property type="entry name" value="Methyltransf_11"/>
</dbReference>
<dbReference type="Proteomes" id="UP001556098">
    <property type="component" value="Unassembled WGS sequence"/>
</dbReference>
<dbReference type="GO" id="GO:0032259">
    <property type="term" value="P:methylation"/>
    <property type="evidence" value="ECO:0007669"/>
    <property type="project" value="UniProtKB-KW"/>
</dbReference>
<dbReference type="PANTHER" id="PTHR43464">
    <property type="entry name" value="METHYLTRANSFERASE"/>
    <property type="match status" value="1"/>
</dbReference>
<keyword evidence="2" id="KW-0808">Transferase</keyword>
<keyword evidence="1 5" id="KW-0489">Methyltransferase</keyword>
<dbReference type="EMBL" id="JBFNXX010000026">
    <property type="protein sequence ID" value="MEW9921963.1"/>
    <property type="molecule type" value="Genomic_DNA"/>
</dbReference>
<reference evidence="5 6" key="1">
    <citation type="submission" date="2024-07" db="EMBL/GenBank/DDBJ databases">
        <title>Marimonas sp.nov., isolated from tidal-flat sediment.</title>
        <authorList>
            <person name="Jayan J.N."/>
            <person name="Lee S.S."/>
        </authorList>
    </citation>
    <scope>NUCLEOTIDE SEQUENCE [LARGE SCALE GENOMIC DNA]</scope>
    <source>
        <strain evidence="5 6">MJW-29</strain>
    </source>
</reference>
<dbReference type="InterPro" id="IPR029063">
    <property type="entry name" value="SAM-dependent_MTases_sf"/>
</dbReference>
<evidence type="ECO:0000256" key="1">
    <source>
        <dbReference type="ARBA" id="ARBA00022603"/>
    </source>
</evidence>
<feature type="domain" description="Methyltransferase type 11" evidence="4">
    <location>
        <begin position="62"/>
        <end position="155"/>
    </location>
</feature>
<keyword evidence="6" id="KW-1185">Reference proteome</keyword>
<dbReference type="Gene3D" id="3.40.50.150">
    <property type="entry name" value="Vaccinia Virus protein VP39"/>
    <property type="match status" value="1"/>
</dbReference>
<dbReference type="Pfam" id="PF08241">
    <property type="entry name" value="Methyltransf_11"/>
    <property type="match status" value="1"/>
</dbReference>
<dbReference type="SUPFAM" id="SSF53335">
    <property type="entry name" value="S-adenosyl-L-methionine-dependent methyltransferases"/>
    <property type="match status" value="1"/>
</dbReference>
<evidence type="ECO:0000313" key="6">
    <source>
        <dbReference type="Proteomes" id="UP001556098"/>
    </source>
</evidence>
<dbReference type="GO" id="GO:0008168">
    <property type="term" value="F:methyltransferase activity"/>
    <property type="evidence" value="ECO:0007669"/>
    <property type="project" value="UniProtKB-KW"/>
</dbReference>
<organism evidence="5 6">
    <name type="scientific">Sulfitobacter sediminis</name>
    <dbReference type="NCBI Taxonomy" id="3234186"/>
    <lineage>
        <taxon>Bacteria</taxon>
        <taxon>Pseudomonadati</taxon>
        <taxon>Pseudomonadota</taxon>
        <taxon>Alphaproteobacteria</taxon>
        <taxon>Rhodobacterales</taxon>
        <taxon>Roseobacteraceae</taxon>
        <taxon>Sulfitobacter</taxon>
    </lineage>
</organism>
<keyword evidence="3" id="KW-0949">S-adenosyl-L-methionine</keyword>
<dbReference type="PANTHER" id="PTHR43464:SF19">
    <property type="entry name" value="UBIQUINONE BIOSYNTHESIS O-METHYLTRANSFERASE, MITOCHONDRIAL"/>
    <property type="match status" value="1"/>
</dbReference>
<gene>
    <name evidence="5" type="ORF">AB2B41_20345</name>
</gene>
<evidence type="ECO:0000259" key="4">
    <source>
        <dbReference type="Pfam" id="PF08241"/>
    </source>
</evidence>
<evidence type="ECO:0000256" key="3">
    <source>
        <dbReference type="ARBA" id="ARBA00022691"/>
    </source>
</evidence>
<accession>A0ABV3RTT5</accession>
<evidence type="ECO:0000256" key="2">
    <source>
        <dbReference type="ARBA" id="ARBA00022679"/>
    </source>
</evidence>
<dbReference type="CDD" id="cd02440">
    <property type="entry name" value="AdoMet_MTases"/>
    <property type="match status" value="1"/>
</dbReference>
<protein>
    <submittedName>
        <fullName evidence="5">Class I SAM-dependent methyltransferase</fullName>
    </submittedName>
</protein>
<dbReference type="RefSeq" id="WP_367879662.1">
    <property type="nucleotide sequence ID" value="NZ_JBFNXX010000026.1"/>
</dbReference>
<proteinExistence type="predicted"/>
<evidence type="ECO:0000313" key="5">
    <source>
        <dbReference type="EMBL" id="MEW9921963.1"/>
    </source>
</evidence>
<name>A0ABV3RTT5_9RHOB</name>